<dbReference type="Pfam" id="PF03514">
    <property type="entry name" value="GRAS"/>
    <property type="match status" value="1"/>
</dbReference>
<organism evidence="3 4">
    <name type="scientific">Cinnamomum micranthum f. kanehirae</name>
    <dbReference type="NCBI Taxonomy" id="337451"/>
    <lineage>
        <taxon>Eukaryota</taxon>
        <taxon>Viridiplantae</taxon>
        <taxon>Streptophyta</taxon>
        <taxon>Embryophyta</taxon>
        <taxon>Tracheophyta</taxon>
        <taxon>Spermatophyta</taxon>
        <taxon>Magnoliopsida</taxon>
        <taxon>Magnoliidae</taxon>
        <taxon>Laurales</taxon>
        <taxon>Lauraceae</taxon>
        <taxon>Cinnamomum</taxon>
    </lineage>
</organism>
<dbReference type="PANTHER" id="PTHR31636">
    <property type="entry name" value="OSJNBA0084A10.13 PROTEIN-RELATED"/>
    <property type="match status" value="1"/>
</dbReference>
<reference evidence="3 4" key="1">
    <citation type="journal article" date="2019" name="Nat. Plants">
        <title>Stout camphor tree genome fills gaps in understanding of flowering plant genome evolution.</title>
        <authorList>
            <person name="Chaw S.M."/>
            <person name="Liu Y.C."/>
            <person name="Wu Y.W."/>
            <person name="Wang H.Y."/>
            <person name="Lin C.I."/>
            <person name="Wu C.S."/>
            <person name="Ke H.M."/>
            <person name="Chang L.Y."/>
            <person name="Hsu C.Y."/>
            <person name="Yang H.T."/>
            <person name="Sudianto E."/>
            <person name="Hsu M.H."/>
            <person name="Wu K.P."/>
            <person name="Wang L.N."/>
            <person name="Leebens-Mack J.H."/>
            <person name="Tsai I.J."/>
        </authorList>
    </citation>
    <scope>NUCLEOTIDE SEQUENCE [LARGE SCALE GENOMIC DNA]</scope>
    <source>
        <strain evidence="4">cv. Chaw 1501</strain>
        <tissue evidence="3">Young leaves</tissue>
    </source>
</reference>
<evidence type="ECO:0000313" key="3">
    <source>
        <dbReference type="EMBL" id="RWR94290.1"/>
    </source>
</evidence>
<evidence type="ECO:0000256" key="1">
    <source>
        <dbReference type="ARBA" id="ARBA00023015"/>
    </source>
</evidence>
<name>A0A443PU46_9MAGN</name>
<evidence type="ECO:0000313" key="4">
    <source>
        <dbReference type="Proteomes" id="UP000283530"/>
    </source>
</evidence>
<keyword evidence="1" id="KW-0805">Transcription regulation</keyword>
<dbReference type="Proteomes" id="UP000283530">
    <property type="component" value="Unassembled WGS sequence"/>
</dbReference>
<dbReference type="EMBL" id="QPKB01000010">
    <property type="protein sequence ID" value="RWR94290.1"/>
    <property type="molecule type" value="Genomic_DNA"/>
</dbReference>
<protein>
    <submittedName>
        <fullName evidence="3">DELLA protein RGL1-like protein</fullName>
    </submittedName>
</protein>
<dbReference type="STRING" id="337451.A0A443PU46"/>
<proteinExistence type="predicted"/>
<keyword evidence="4" id="KW-1185">Reference proteome</keyword>
<dbReference type="AlphaFoldDB" id="A0A443PU46"/>
<accession>A0A443PU46</accession>
<dbReference type="InterPro" id="IPR005202">
    <property type="entry name" value="TF_GRAS"/>
</dbReference>
<keyword evidence="2" id="KW-0804">Transcription</keyword>
<dbReference type="OrthoDB" id="1745519at2759"/>
<comment type="caution">
    <text evidence="3">The sequence shown here is derived from an EMBL/GenBank/DDBJ whole genome shotgun (WGS) entry which is preliminary data.</text>
</comment>
<evidence type="ECO:0000256" key="2">
    <source>
        <dbReference type="ARBA" id="ARBA00023163"/>
    </source>
</evidence>
<gene>
    <name evidence="3" type="ORF">CKAN_02357400</name>
</gene>
<sequence>MIDLGPGIGIQWTTLIQALAMRVGCPFEHLKISAVGTSEKNIMKACKWLVSFAKTMNLPFSFKAISRWRQLTSKPFQTSFPAQDNKCSASIMKKRDGQFHVSSFDRSRRWTWEAYSRLVQRFEFRERRSRRSGVSSDTKGCCRLALPTLCIRRTSPEASLCC</sequence>